<organism evidence="4 5">
    <name type="scientific">Candidatus Nitrospira neomarina</name>
    <dbReference type="NCBI Taxonomy" id="3020899"/>
    <lineage>
        <taxon>Bacteria</taxon>
        <taxon>Pseudomonadati</taxon>
        <taxon>Nitrospirota</taxon>
        <taxon>Nitrospiria</taxon>
        <taxon>Nitrospirales</taxon>
        <taxon>Nitrospiraceae</taxon>
        <taxon>Nitrospira</taxon>
    </lineage>
</organism>
<evidence type="ECO:0000259" key="3">
    <source>
        <dbReference type="PROSITE" id="PS50110"/>
    </source>
</evidence>
<keyword evidence="1 2" id="KW-0597">Phosphoprotein</keyword>
<evidence type="ECO:0000256" key="1">
    <source>
        <dbReference type="ARBA" id="ARBA00022553"/>
    </source>
</evidence>
<gene>
    <name evidence="4" type="ORF">PQG83_16755</name>
</gene>
<dbReference type="GO" id="GO:0000160">
    <property type="term" value="P:phosphorelay signal transduction system"/>
    <property type="evidence" value="ECO:0007669"/>
    <property type="project" value="InterPro"/>
</dbReference>
<dbReference type="Gene3D" id="3.40.50.2300">
    <property type="match status" value="1"/>
</dbReference>
<reference evidence="4 5" key="1">
    <citation type="submission" date="2023-01" db="EMBL/GenBank/DDBJ databases">
        <title>Cultivation and genomic characterization of new, ubiquitous marine nitrite-oxidizing bacteria from the Nitrospirales.</title>
        <authorList>
            <person name="Mueller A.J."/>
            <person name="Daebeler A."/>
            <person name="Herbold C.W."/>
            <person name="Kirkegaard R.H."/>
            <person name="Daims H."/>
        </authorList>
    </citation>
    <scope>NUCLEOTIDE SEQUENCE [LARGE SCALE GENOMIC DNA]</scope>
    <source>
        <strain evidence="4 5">DK</strain>
    </source>
</reference>
<dbReference type="PANTHER" id="PTHR44591:SF25">
    <property type="entry name" value="CHEMOTAXIS TWO-COMPONENT RESPONSE REGULATOR"/>
    <property type="match status" value="1"/>
</dbReference>
<proteinExistence type="predicted"/>
<dbReference type="AlphaFoldDB" id="A0AA96GFJ6"/>
<dbReference type="KEGG" id="nneo:PQG83_16755"/>
<feature type="domain" description="Response regulatory" evidence="3">
    <location>
        <begin position="1"/>
        <end position="110"/>
    </location>
</feature>
<name>A0AA96GFJ6_9BACT</name>
<feature type="modified residue" description="4-aspartylphosphate" evidence="2">
    <location>
        <position position="45"/>
    </location>
</feature>
<dbReference type="SUPFAM" id="SSF52172">
    <property type="entry name" value="CheY-like"/>
    <property type="match status" value="1"/>
</dbReference>
<dbReference type="InterPro" id="IPR050595">
    <property type="entry name" value="Bact_response_regulator"/>
</dbReference>
<accession>A0AA96GFJ6</accession>
<dbReference type="InterPro" id="IPR001789">
    <property type="entry name" value="Sig_transdc_resp-reg_receiver"/>
</dbReference>
<keyword evidence="5" id="KW-1185">Reference proteome</keyword>
<dbReference type="EMBL" id="CP116968">
    <property type="protein sequence ID" value="WNM61389.1"/>
    <property type="molecule type" value="Genomic_DNA"/>
</dbReference>
<protein>
    <submittedName>
        <fullName evidence="4">Response regulator</fullName>
    </submittedName>
</protein>
<dbReference type="InterPro" id="IPR011006">
    <property type="entry name" value="CheY-like_superfamily"/>
</dbReference>
<dbReference type="RefSeq" id="WP_312743466.1">
    <property type="nucleotide sequence ID" value="NZ_CP116968.1"/>
</dbReference>
<dbReference type="CDD" id="cd00156">
    <property type="entry name" value="REC"/>
    <property type="match status" value="1"/>
</dbReference>
<evidence type="ECO:0000256" key="2">
    <source>
        <dbReference type="PROSITE-ProRule" id="PRU00169"/>
    </source>
</evidence>
<evidence type="ECO:0000313" key="4">
    <source>
        <dbReference type="EMBL" id="WNM61389.1"/>
    </source>
</evidence>
<dbReference type="PANTHER" id="PTHR44591">
    <property type="entry name" value="STRESS RESPONSE REGULATOR PROTEIN 1"/>
    <property type="match status" value="1"/>
</dbReference>
<evidence type="ECO:0000313" key="5">
    <source>
        <dbReference type="Proteomes" id="UP001302494"/>
    </source>
</evidence>
<dbReference type="Pfam" id="PF00072">
    <property type="entry name" value="Response_reg"/>
    <property type="match status" value="1"/>
</dbReference>
<dbReference type="SMART" id="SM00448">
    <property type="entry name" value="REC"/>
    <property type="match status" value="1"/>
</dbReference>
<sequence>MGNDSATGMLKYPLEQWGYDVVSARNGWEALVLAGRRPVDGMLVDMDMPIMDGPTMLRELRWLGYQIPVLMMSNELDEDVHRQLLMEGAQAFVLKPPHLQSLQQTCRQVFAKDAVEEYAASYFPASSNKK</sequence>
<dbReference type="PROSITE" id="PS50110">
    <property type="entry name" value="RESPONSE_REGULATORY"/>
    <property type="match status" value="1"/>
</dbReference>
<dbReference type="Proteomes" id="UP001302494">
    <property type="component" value="Chromosome"/>
</dbReference>